<evidence type="ECO:0000256" key="1">
    <source>
        <dbReference type="SAM" id="SignalP"/>
    </source>
</evidence>
<dbReference type="OrthoDB" id="9811036at2"/>
<sequence>MTRLALPLIALLALPAAAGAQDLPQGLETAALLPPYRTEAGTWMTALRLELAPGWKTYWRSPGDSGVPPRFDWAGLANLDHARAHWPRPEVIDSAGERTLGYHGALVLPIELAPAAPGQPVAGRVEVELGLCLNVCVPADLALDMPPTATSPDPAILAALAQVPETVEAALTCTLTDITDGVRVAASVGRRLAADTAAALELGRPEVWVSAPEVTAGDKGLTATADFVPPAAKPFPLDPAEVRLTLIGPEGAVEYQGCDPA</sequence>
<feature type="domain" description="Thiol:disulfide interchange protein DsbD N-terminal" evidence="2">
    <location>
        <begin position="39"/>
        <end position="140"/>
    </location>
</feature>
<proteinExistence type="predicted"/>
<reference evidence="4" key="1">
    <citation type="submission" date="2016-10" db="EMBL/GenBank/DDBJ databases">
        <authorList>
            <person name="Varghese N."/>
            <person name="Submissions S."/>
        </authorList>
    </citation>
    <scope>NUCLEOTIDE SEQUENCE [LARGE SCALE GENOMIC DNA]</scope>
    <source>
        <strain evidence="4">CGMCC 1.7655</strain>
    </source>
</reference>
<evidence type="ECO:0000313" key="3">
    <source>
        <dbReference type="EMBL" id="SDL88386.1"/>
    </source>
</evidence>
<dbReference type="RefSeq" id="WP_090757453.1">
    <property type="nucleotide sequence ID" value="NZ_FNGE01000033.1"/>
</dbReference>
<accession>A0A1G9NP69</accession>
<keyword evidence="1" id="KW-0732">Signal</keyword>
<dbReference type="Pfam" id="PF11412">
    <property type="entry name" value="DsbD_N"/>
    <property type="match status" value="1"/>
</dbReference>
<organism evidence="3 4">
    <name type="scientific">Paracoccus chinensis</name>
    <dbReference type="NCBI Taxonomy" id="525640"/>
    <lineage>
        <taxon>Bacteria</taxon>
        <taxon>Pseudomonadati</taxon>
        <taxon>Pseudomonadota</taxon>
        <taxon>Alphaproteobacteria</taxon>
        <taxon>Rhodobacterales</taxon>
        <taxon>Paracoccaceae</taxon>
        <taxon>Paracoccus</taxon>
    </lineage>
</organism>
<dbReference type="EMBL" id="FNGE01000033">
    <property type="protein sequence ID" value="SDL88386.1"/>
    <property type="molecule type" value="Genomic_DNA"/>
</dbReference>
<evidence type="ECO:0000313" key="4">
    <source>
        <dbReference type="Proteomes" id="UP000199555"/>
    </source>
</evidence>
<evidence type="ECO:0000259" key="2">
    <source>
        <dbReference type="Pfam" id="PF11412"/>
    </source>
</evidence>
<feature type="signal peptide" evidence="1">
    <location>
        <begin position="1"/>
        <end position="20"/>
    </location>
</feature>
<dbReference type="Proteomes" id="UP000199555">
    <property type="component" value="Unassembled WGS sequence"/>
</dbReference>
<keyword evidence="4" id="KW-1185">Reference proteome</keyword>
<name>A0A1G9NP69_9RHOB</name>
<feature type="chain" id="PRO_5011586437" evidence="1">
    <location>
        <begin position="21"/>
        <end position="261"/>
    </location>
</feature>
<protein>
    <submittedName>
        <fullName evidence="3">Thiol-disulfide interchange protein, contains DsbC and DsbD domains</fullName>
    </submittedName>
</protein>
<dbReference type="InterPro" id="IPR028250">
    <property type="entry name" value="DsbDN"/>
</dbReference>
<dbReference type="STRING" id="525640.SAMN04487971_13311"/>
<dbReference type="AlphaFoldDB" id="A0A1G9NP69"/>
<gene>
    <name evidence="3" type="ORF">SAMN04487971_13311</name>
</gene>